<dbReference type="RefSeq" id="WP_058509368.1">
    <property type="nucleotide sequence ID" value="NZ_LNYY01000005.1"/>
</dbReference>
<name>A0A0W0ZPE3_9GAMM</name>
<dbReference type="STRING" id="947033.Lste_0355"/>
<feature type="transmembrane region" description="Helical" evidence="1">
    <location>
        <begin position="80"/>
        <end position="102"/>
    </location>
</feature>
<evidence type="ECO:0000256" key="1">
    <source>
        <dbReference type="SAM" id="Phobius"/>
    </source>
</evidence>
<organism evidence="2 3">
    <name type="scientific">Legionella steelei</name>
    <dbReference type="NCBI Taxonomy" id="947033"/>
    <lineage>
        <taxon>Bacteria</taxon>
        <taxon>Pseudomonadati</taxon>
        <taxon>Pseudomonadota</taxon>
        <taxon>Gammaproteobacteria</taxon>
        <taxon>Legionellales</taxon>
        <taxon>Legionellaceae</taxon>
        <taxon>Legionella</taxon>
    </lineage>
</organism>
<dbReference type="Pfam" id="PF10027">
    <property type="entry name" value="DUF2269"/>
    <property type="match status" value="1"/>
</dbReference>
<dbReference type="OrthoDB" id="9786302at2"/>
<feature type="transmembrane region" description="Helical" evidence="1">
    <location>
        <begin position="52"/>
        <end position="74"/>
    </location>
</feature>
<feature type="transmembrane region" description="Helical" evidence="1">
    <location>
        <begin position="6"/>
        <end position="31"/>
    </location>
</feature>
<evidence type="ECO:0000313" key="3">
    <source>
        <dbReference type="Proteomes" id="UP000054926"/>
    </source>
</evidence>
<reference evidence="2 3" key="1">
    <citation type="submission" date="2015-11" db="EMBL/GenBank/DDBJ databases">
        <title>Genomic analysis of 38 Legionella species identifies large and diverse effector repertoires.</title>
        <authorList>
            <person name="Burstein D."/>
            <person name="Amaro F."/>
            <person name="Zusman T."/>
            <person name="Lifshitz Z."/>
            <person name="Cohen O."/>
            <person name="Gilbert J.A."/>
            <person name="Pupko T."/>
            <person name="Shuman H.A."/>
            <person name="Segal G."/>
        </authorList>
    </citation>
    <scope>NUCLEOTIDE SEQUENCE [LARGE SCALE GENOMIC DNA]</scope>
    <source>
        <strain evidence="2 3">IMVS3376</strain>
    </source>
</reference>
<dbReference type="Proteomes" id="UP000054926">
    <property type="component" value="Unassembled WGS sequence"/>
</dbReference>
<keyword evidence="3" id="KW-1185">Reference proteome</keyword>
<protein>
    <submittedName>
        <fullName evidence="2">Integral membrane protein</fullName>
    </submittedName>
</protein>
<keyword evidence="1" id="KW-0812">Transmembrane</keyword>
<comment type="caution">
    <text evidence="2">The sequence shown here is derived from an EMBL/GenBank/DDBJ whole genome shotgun (WGS) entry which is preliminary data.</text>
</comment>
<gene>
    <name evidence="2" type="ORF">Lste_0355</name>
</gene>
<keyword evidence="1" id="KW-1133">Transmembrane helix</keyword>
<accession>A0A0W0ZPE3</accession>
<dbReference type="AlphaFoldDB" id="A0A0W0ZPE3"/>
<dbReference type="PATRIC" id="fig|947033.5.peg.382"/>
<dbReference type="InterPro" id="IPR018729">
    <property type="entry name" value="DUF2269_transmembrane"/>
</dbReference>
<evidence type="ECO:0000313" key="2">
    <source>
        <dbReference type="EMBL" id="KTD71031.1"/>
    </source>
</evidence>
<feature type="transmembrane region" description="Helical" evidence="1">
    <location>
        <begin position="130"/>
        <end position="149"/>
    </location>
</feature>
<keyword evidence="1" id="KW-0472">Membrane</keyword>
<dbReference type="EMBL" id="LNYY01000005">
    <property type="protein sequence ID" value="KTD71031.1"/>
    <property type="molecule type" value="Genomic_DNA"/>
</dbReference>
<proteinExistence type="predicted"/>
<dbReference type="PROSITE" id="PS51257">
    <property type="entry name" value="PROKAR_LIPOPROTEIN"/>
    <property type="match status" value="1"/>
</dbReference>
<sequence length="156" mass="17944">MLYFWLKFIHVISSTILFGTGIGTACTMLYGHRTGKTEVIAATTRYVVLADWIFTGTSGFIQPVTGLWMVYLAGYAWTSLWVMGSIIGYLIAAFCWFPVVYLQIKMRDFATEAEQKNTPLPPIYFRYFKYWFCLGWPAFISLIIVFYLMTNKPAGF</sequence>